<dbReference type="GO" id="GO:0006139">
    <property type="term" value="P:nucleobase-containing compound metabolic process"/>
    <property type="evidence" value="ECO:0007669"/>
    <property type="project" value="InterPro"/>
</dbReference>
<dbReference type="InterPro" id="IPR051132">
    <property type="entry name" value="3-5_Exonuclease_domain"/>
</dbReference>
<dbReference type="PANTHER" id="PTHR13620:SF76">
    <property type="entry name" value="WERNER SYNDROME-LIKE EXONUCLEASE"/>
    <property type="match status" value="1"/>
</dbReference>
<protein>
    <recommendedName>
        <fullName evidence="3">3'-5' exonuclease domain-containing protein</fullName>
    </recommendedName>
</protein>
<dbReference type="GO" id="GO:0005737">
    <property type="term" value="C:cytoplasm"/>
    <property type="evidence" value="ECO:0007669"/>
    <property type="project" value="TreeGrafter"/>
</dbReference>
<dbReference type="AlphaFoldDB" id="A0AAW2R4J5"/>
<reference evidence="4" key="2">
    <citation type="journal article" date="2024" name="Plant">
        <title>Genomic evolution and insights into agronomic trait innovations of Sesamum species.</title>
        <authorList>
            <person name="Miao H."/>
            <person name="Wang L."/>
            <person name="Qu L."/>
            <person name="Liu H."/>
            <person name="Sun Y."/>
            <person name="Le M."/>
            <person name="Wang Q."/>
            <person name="Wei S."/>
            <person name="Zheng Y."/>
            <person name="Lin W."/>
            <person name="Duan Y."/>
            <person name="Cao H."/>
            <person name="Xiong S."/>
            <person name="Wang X."/>
            <person name="Wei L."/>
            <person name="Li C."/>
            <person name="Ma Q."/>
            <person name="Ju M."/>
            <person name="Zhao R."/>
            <person name="Li G."/>
            <person name="Mu C."/>
            <person name="Tian Q."/>
            <person name="Mei H."/>
            <person name="Zhang T."/>
            <person name="Gao T."/>
            <person name="Zhang H."/>
        </authorList>
    </citation>
    <scope>NUCLEOTIDE SEQUENCE</scope>
    <source>
        <strain evidence="4">G02</strain>
    </source>
</reference>
<keyword evidence="1" id="KW-0540">Nuclease</keyword>
<dbReference type="GO" id="GO:0008408">
    <property type="term" value="F:3'-5' exonuclease activity"/>
    <property type="evidence" value="ECO:0007669"/>
    <property type="project" value="InterPro"/>
</dbReference>
<dbReference type="GO" id="GO:0005634">
    <property type="term" value="C:nucleus"/>
    <property type="evidence" value="ECO:0007669"/>
    <property type="project" value="TreeGrafter"/>
</dbReference>
<evidence type="ECO:0000256" key="1">
    <source>
        <dbReference type="ARBA" id="ARBA00022722"/>
    </source>
</evidence>
<dbReference type="GO" id="GO:0003676">
    <property type="term" value="F:nucleic acid binding"/>
    <property type="evidence" value="ECO:0007669"/>
    <property type="project" value="InterPro"/>
</dbReference>
<proteinExistence type="predicted"/>
<dbReference type="Gene3D" id="3.30.420.10">
    <property type="entry name" value="Ribonuclease H-like superfamily/Ribonuclease H"/>
    <property type="match status" value="1"/>
</dbReference>
<organism evidence="4">
    <name type="scientific">Sesamum radiatum</name>
    <name type="common">Black benniseed</name>
    <dbReference type="NCBI Taxonomy" id="300843"/>
    <lineage>
        <taxon>Eukaryota</taxon>
        <taxon>Viridiplantae</taxon>
        <taxon>Streptophyta</taxon>
        <taxon>Embryophyta</taxon>
        <taxon>Tracheophyta</taxon>
        <taxon>Spermatophyta</taxon>
        <taxon>Magnoliopsida</taxon>
        <taxon>eudicotyledons</taxon>
        <taxon>Gunneridae</taxon>
        <taxon>Pentapetalae</taxon>
        <taxon>asterids</taxon>
        <taxon>lamiids</taxon>
        <taxon>Lamiales</taxon>
        <taxon>Pedaliaceae</taxon>
        <taxon>Sesamum</taxon>
    </lineage>
</organism>
<evidence type="ECO:0000313" key="4">
    <source>
        <dbReference type="EMBL" id="KAL0374591.1"/>
    </source>
</evidence>
<evidence type="ECO:0000259" key="3">
    <source>
        <dbReference type="Pfam" id="PF01612"/>
    </source>
</evidence>
<accession>A0AAW2R4J5</accession>
<dbReference type="CDD" id="cd06141">
    <property type="entry name" value="WRN_exo"/>
    <property type="match status" value="1"/>
</dbReference>
<dbReference type="Pfam" id="PF01612">
    <property type="entry name" value="DNA_pol_A_exo1"/>
    <property type="match status" value="1"/>
</dbReference>
<dbReference type="InterPro" id="IPR036397">
    <property type="entry name" value="RNaseH_sf"/>
</dbReference>
<evidence type="ECO:0000256" key="2">
    <source>
        <dbReference type="ARBA" id="ARBA00022801"/>
    </source>
</evidence>
<gene>
    <name evidence="4" type="ORF">Sradi_3374800</name>
</gene>
<dbReference type="SUPFAM" id="SSF53098">
    <property type="entry name" value="Ribonuclease H-like"/>
    <property type="match status" value="1"/>
</dbReference>
<dbReference type="PANTHER" id="PTHR13620">
    <property type="entry name" value="3-5 EXONUCLEASE"/>
    <property type="match status" value="1"/>
</dbReference>
<dbReference type="InterPro" id="IPR002562">
    <property type="entry name" value="3'-5'_exonuclease_dom"/>
</dbReference>
<dbReference type="EMBL" id="JACGWJ010000014">
    <property type="protein sequence ID" value="KAL0374591.1"/>
    <property type="molecule type" value="Genomic_DNA"/>
</dbReference>
<reference evidence="4" key="1">
    <citation type="submission" date="2020-06" db="EMBL/GenBank/DDBJ databases">
        <authorList>
            <person name="Li T."/>
            <person name="Hu X."/>
            <person name="Zhang T."/>
            <person name="Song X."/>
            <person name="Zhang H."/>
            <person name="Dai N."/>
            <person name="Sheng W."/>
            <person name="Hou X."/>
            <person name="Wei L."/>
        </authorList>
    </citation>
    <scope>NUCLEOTIDE SEQUENCE</scope>
    <source>
        <strain evidence="4">G02</strain>
        <tissue evidence="4">Leaf</tissue>
    </source>
</reference>
<comment type="caution">
    <text evidence="4">The sequence shown here is derived from an EMBL/GenBank/DDBJ whole genome shotgun (WGS) entry which is preliminary data.</text>
</comment>
<sequence length="233" mass="26498">MSHRNCSSSSNSIAPFRRTIWAHQPYGEGDLPNLYSVVFHDELIHVTVAKKAAHVTQWISRIRLVHCRCSHCKLLVGLDTEWCPNSVRGEDRPVAVLQLCVGQQCLIYQLLHTDCISTSLYEFLADPRYTFYGVGIKEDVKKLYTHHGLRVAETVNLSELITKFTNWEDGITYSPMGLKKLAWAVLKKEMKKPLRVTLSKWDSLNLSFAQIEYAAIDAFVSFQVAALLIRTAN</sequence>
<keyword evidence="2" id="KW-0378">Hydrolase</keyword>
<dbReference type="InterPro" id="IPR012337">
    <property type="entry name" value="RNaseH-like_sf"/>
</dbReference>
<feature type="domain" description="3'-5' exonuclease" evidence="3">
    <location>
        <begin position="73"/>
        <end position="226"/>
    </location>
</feature>
<name>A0AAW2R4J5_SESRA</name>